<feature type="transmembrane region" description="Helical" evidence="1">
    <location>
        <begin position="161"/>
        <end position="181"/>
    </location>
</feature>
<organism evidence="2">
    <name type="scientific">Citrobacter farmeri</name>
    <dbReference type="NCBI Taxonomy" id="67824"/>
    <lineage>
        <taxon>Bacteria</taxon>
        <taxon>Pseudomonadati</taxon>
        <taxon>Pseudomonadota</taxon>
        <taxon>Gammaproteobacteria</taxon>
        <taxon>Enterobacterales</taxon>
        <taxon>Enterobacteriaceae</taxon>
        <taxon>Citrobacter</taxon>
    </lineage>
</organism>
<protein>
    <submittedName>
        <fullName evidence="2">Uncharacterized protein</fullName>
    </submittedName>
</protein>
<dbReference type="OrthoDB" id="9907569at2"/>
<reference evidence="2" key="1">
    <citation type="journal article" date="2018" name="Genome Biol.">
        <title>SKESA: strategic k-mer extension for scrupulous assemblies.</title>
        <authorList>
            <person name="Souvorov A."/>
            <person name="Agarwala R."/>
            <person name="Lipman D.J."/>
        </authorList>
    </citation>
    <scope>NUCLEOTIDE SEQUENCE</scope>
    <source>
        <strain evidence="2">YDC697-2</strain>
    </source>
</reference>
<sequence length="185" mass="21066">MTDIAEMDNVERVGAELDSHRIEFLVVKKTSHHKFVAILLDGRVVSFSPVVPADIYYELNERILIDGKMRNVSGISAPVKQGLNENIQLLLENKHLAGNKQLATLLKQSGSIVSSRKEGPDLIYEMWFFLGIMVPVCVVLIKTFHREIFSAIKNVEIIDMLIMLGIPFIPTTLIYLVVLIFRRFW</sequence>
<accession>A0A8H9NVI9</accession>
<evidence type="ECO:0000256" key="1">
    <source>
        <dbReference type="SAM" id="Phobius"/>
    </source>
</evidence>
<dbReference type="KEGG" id="cfar:CI104_20225"/>
<feature type="transmembrane region" description="Helical" evidence="1">
    <location>
        <begin position="122"/>
        <end position="141"/>
    </location>
</feature>
<dbReference type="EMBL" id="DACSDU010000009">
    <property type="protein sequence ID" value="HAT1586204.1"/>
    <property type="molecule type" value="Genomic_DNA"/>
</dbReference>
<gene>
    <name evidence="2" type="ORF">I8Y00_002553</name>
</gene>
<reference evidence="2" key="2">
    <citation type="submission" date="2020-11" db="EMBL/GenBank/DDBJ databases">
        <authorList>
            <consortium name="NCBI Pathogen Detection Project"/>
        </authorList>
    </citation>
    <scope>NUCLEOTIDE SEQUENCE</scope>
    <source>
        <strain evidence="2">YDC697-2</strain>
    </source>
</reference>
<dbReference type="AlphaFoldDB" id="A0A8H9NVI9"/>
<keyword evidence="1" id="KW-1133">Transmembrane helix</keyword>
<name>A0A8H9NVI9_9ENTR</name>
<dbReference type="Proteomes" id="UP000864563">
    <property type="component" value="Unassembled WGS sequence"/>
</dbReference>
<proteinExistence type="predicted"/>
<keyword evidence="1" id="KW-0472">Membrane</keyword>
<dbReference type="GeneID" id="92971942"/>
<comment type="caution">
    <text evidence="2">The sequence shown here is derived from an EMBL/GenBank/DDBJ whole genome shotgun (WGS) entry which is preliminary data.</text>
</comment>
<evidence type="ECO:0000313" key="2">
    <source>
        <dbReference type="EMBL" id="HAT1586204.1"/>
    </source>
</evidence>
<keyword evidence="1" id="KW-0812">Transmembrane</keyword>
<dbReference type="RefSeq" id="WP_042322460.1">
    <property type="nucleotide sequence ID" value="NZ_CABMNX010000001.1"/>
</dbReference>